<evidence type="ECO:0000313" key="2">
    <source>
        <dbReference type="Proteomes" id="UP001396334"/>
    </source>
</evidence>
<proteinExistence type="predicted"/>
<dbReference type="Proteomes" id="UP001396334">
    <property type="component" value="Unassembled WGS sequence"/>
</dbReference>
<protein>
    <submittedName>
        <fullName evidence="1">Uncharacterized protein</fullName>
    </submittedName>
</protein>
<reference evidence="1 2" key="1">
    <citation type="journal article" date="2024" name="G3 (Bethesda)">
        <title>Genome assembly of Hibiscus sabdariffa L. provides insights into metabolisms of medicinal natural products.</title>
        <authorList>
            <person name="Kim T."/>
        </authorList>
    </citation>
    <scope>NUCLEOTIDE SEQUENCE [LARGE SCALE GENOMIC DNA]</scope>
    <source>
        <strain evidence="1">TK-2024</strain>
        <tissue evidence="1">Old leaves</tissue>
    </source>
</reference>
<name>A0ABR2SD81_9ROSI</name>
<accession>A0ABR2SD81</accession>
<comment type="caution">
    <text evidence="1">The sequence shown here is derived from an EMBL/GenBank/DDBJ whole genome shotgun (WGS) entry which is preliminary data.</text>
</comment>
<keyword evidence="2" id="KW-1185">Reference proteome</keyword>
<sequence length="240" mass="26730">MQWRPPIPPHQVLQSSLPVDTQIVRPVYEKMANPLVEEFLSGKSGMLAALRSTALARCTQFSVVPANLVLVHDVVEAELLIACALLRRYDKCQHPAKSNSVVLSIVDLAGAEREKRTGNQKVLQLPSFGFELFFQELMRSDKLWCRHKKSSTPLKLDSDDLMKENSSDYAKDNSVASTVVKVVEDVLSEGQNSCGIDETELDSDSSTHIKSECSSTPRIFDLLQKDDQVLSPILICILFI</sequence>
<evidence type="ECO:0000313" key="1">
    <source>
        <dbReference type="EMBL" id="KAK9023114.1"/>
    </source>
</evidence>
<dbReference type="EMBL" id="JBBPBN010000015">
    <property type="protein sequence ID" value="KAK9023114.1"/>
    <property type="molecule type" value="Genomic_DNA"/>
</dbReference>
<gene>
    <name evidence="1" type="ORF">V6N11_003344</name>
</gene>
<organism evidence="1 2">
    <name type="scientific">Hibiscus sabdariffa</name>
    <name type="common">roselle</name>
    <dbReference type="NCBI Taxonomy" id="183260"/>
    <lineage>
        <taxon>Eukaryota</taxon>
        <taxon>Viridiplantae</taxon>
        <taxon>Streptophyta</taxon>
        <taxon>Embryophyta</taxon>
        <taxon>Tracheophyta</taxon>
        <taxon>Spermatophyta</taxon>
        <taxon>Magnoliopsida</taxon>
        <taxon>eudicotyledons</taxon>
        <taxon>Gunneridae</taxon>
        <taxon>Pentapetalae</taxon>
        <taxon>rosids</taxon>
        <taxon>malvids</taxon>
        <taxon>Malvales</taxon>
        <taxon>Malvaceae</taxon>
        <taxon>Malvoideae</taxon>
        <taxon>Hibiscus</taxon>
    </lineage>
</organism>